<name>A0A919P5X5_9CELL</name>
<dbReference type="EMBL" id="BONK01000009">
    <property type="protein sequence ID" value="GIG21949.1"/>
    <property type="molecule type" value="Genomic_DNA"/>
</dbReference>
<sequence>MGGRDPERPRDERTPRPGAGTWNERIEPLTVAAERGRAAAFFGLAELVLGPPMWTPTPAVPFPRPAPSTETDPPTLA</sequence>
<protein>
    <submittedName>
        <fullName evidence="2">Uncharacterized protein</fullName>
    </submittedName>
</protein>
<comment type="caution">
    <text evidence="2">The sequence shown here is derived from an EMBL/GenBank/DDBJ whole genome shotgun (WGS) entry which is preliminary data.</text>
</comment>
<evidence type="ECO:0000313" key="3">
    <source>
        <dbReference type="Proteomes" id="UP000632740"/>
    </source>
</evidence>
<organism evidence="2 3">
    <name type="scientific">Cellulomonas chitinilytica</name>
    <dbReference type="NCBI Taxonomy" id="398759"/>
    <lineage>
        <taxon>Bacteria</taxon>
        <taxon>Bacillati</taxon>
        <taxon>Actinomycetota</taxon>
        <taxon>Actinomycetes</taxon>
        <taxon>Micrococcales</taxon>
        <taxon>Cellulomonadaceae</taxon>
        <taxon>Cellulomonas</taxon>
    </lineage>
</organism>
<feature type="region of interest" description="Disordered" evidence="1">
    <location>
        <begin position="55"/>
        <end position="77"/>
    </location>
</feature>
<reference evidence="2" key="1">
    <citation type="submission" date="2021-01" db="EMBL/GenBank/DDBJ databases">
        <title>Whole genome shotgun sequence of Cellulomonas chitinilytica NBRC 110799.</title>
        <authorList>
            <person name="Komaki H."/>
            <person name="Tamura T."/>
        </authorList>
    </citation>
    <scope>NUCLEOTIDE SEQUENCE</scope>
    <source>
        <strain evidence="2">NBRC 110799</strain>
    </source>
</reference>
<evidence type="ECO:0000313" key="2">
    <source>
        <dbReference type="EMBL" id="GIG21949.1"/>
    </source>
</evidence>
<dbReference type="AlphaFoldDB" id="A0A919P5X5"/>
<dbReference type="RefSeq" id="WP_203755581.1">
    <property type="nucleotide sequence ID" value="NZ_BONK01000009.1"/>
</dbReference>
<gene>
    <name evidence="2" type="ORF">Cch01nite_26730</name>
</gene>
<dbReference type="Proteomes" id="UP000632740">
    <property type="component" value="Unassembled WGS sequence"/>
</dbReference>
<keyword evidence="3" id="KW-1185">Reference proteome</keyword>
<feature type="compositionally biased region" description="Basic and acidic residues" evidence="1">
    <location>
        <begin position="1"/>
        <end position="15"/>
    </location>
</feature>
<feature type="compositionally biased region" description="Pro residues" evidence="1">
    <location>
        <begin position="55"/>
        <end position="66"/>
    </location>
</feature>
<feature type="compositionally biased region" description="Polar residues" evidence="1">
    <location>
        <begin position="68"/>
        <end position="77"/>
    </location>
</feature>
<evidence type="ECO:0000256" key="1">
    <source>
        <dbReference type="SAM" id="MobiDB-lite"/>
    </source>
</evidence>
<accession>A0A919P5X5</accession>
<feature type="region of interest" description="Disordered" evidence="1">
    <location>
        <begin position="1"/>
        <end position="24"/>
    </location>
</feature>
<proteinExistence type="predicted"/>